<accession>A0A366HG63</accession>
<comment type="caution">
    <text evidence="3">The sequence shown here is derived from an EMBL/GenBank/DDBJ whole genome shotgun (WGS) entry which is preliminary data.</text>
</comment>
<keyword evidence="2" id="KW-0456">Lyase</keyword>
<dbReference type="Pfam" id="PF00378">
    <property type="entry name" value="ECH_1"/>
    <property type="match status" value="1"/>
</dbReference>
<dbReference type="AlphaFoldDB" id="A0A366HG63"/>
<dbReference type="PANTHER" id="PTHR11941:SF54">
    <property type="entry name" value="ENOYL-COA HYDRATASE, MITOCHONDRIAL"/>
    <property type="match status" value="1"/>
</dbReference>
<dbReference type="GO" id="GO:0016829">
    <property type="term" value="F:lyase activity"/>
    <property type="evidence" value="ECO:0007669"/>
    <property type="project" value="UniProtKB-KW"/>
</dbReference>
<gene>
    <name evidence="3" type="ORF">DFR37_10212</name>
</gene>
<dbReference type="RefSeq" id="WP_113931906.1">
    <property type="nucleotide sequence ID" value="NZ_JACCEU010000002.1"/>
</dbReference>
<name>A0A366HG63_9BURK</name>
<protein>
    <submittedName>
        <fullName evidence="3">Vanillin synthase /trans-feruloyl-CoA hydratase</fullName>
    </submittedName>
</protein>
<dbReference type="PANTHER" id="PTHR11941">
    <property type="entry name" value="ENOYL-COA HYDRATASE-RELATED"/>
    <property type="match status" value="1"/>
</dbReference>
<reference evidence="3 4" key="1">
    <citation type="submission" date="2018-06" db="EMBL/GenBank/DDBJ databases">
        <title>Genomic Encyclopedia of Type Strains, Phase IV (KMG-IV): sequencing the most valuable type-strain genomes for metagenomic binning, comparative biology and taxonomic classification.</title>
        <authorList>
            <person name="Goeker M."/>
        </authorList>
    </citation>
    <scope>NUCLEOTIDE SEQUENCE [LARGE SCALE GENOMIC DNA]</scope>
    <source>
        <strain evidence="3 4">DSM 25520</strain>
    </source>
</reference>
<dbReference type="SUPFAM" id="SSF52096">
    <property type="entry name" value="ClpP/crotonase"/>
    <property type="match status" value="1"/>
</dbReference>
<dbReference type="GO" id="GO:0006635">
    <property type="term" value="P:fatty acid beta-oxidation"/>
    <property type="evidence" value="ECO:0007669"/>
    <property type="project" value="TreeGrafter"/>
</dbReference>
<sequence length="272" mass="29046">MVQVQEGKDGVWPVALPSCLGVALDGKIAVLTLNRVAKRNALSDELVLGLQMFFSTIPASVQGVVVHGAGDNFCAGLDLNELKETNTVESFETSVIGQRLNDTIQFCKVPVISVLHGAVIGAGLELAAATHIRIAEKSAYYALPEGTRGIFLGSGGSVRLPRLIGAATVIDMMLSGRTYDAQEAHALLRLSQYLVEPGEGLAKGIEVAKKIAGNAPLANFSVIQAIPRIVEQDPQAGLFTEMLMVGVAQGDEEAKQRLRDFLERKLNKVQRS</sequence>
<dbReference type="InterPro" id="IPR014748">
    <property type="entry name" value="Enoyl-CoA_hydra_C"/>
</dbReference>
<dbReference type="InterPro" id="IPR029045">
    <property type="entry name" value="ClpP/crotonase-like_dom_sf"/>
</dbReference>
<dbReference type="OrthoDB" id="9148881at2"/>
<dbReference type="Gene3D" id="1.10.12.10">
    <property type="entry name" value="Lyase 2-enoyl-coa Hydratase, Chain A, domain 2"/>
    <property type="match status" value="1"/>
</dbReference>
<dbReference type="EMBL" id="QNRQ01000002">
    <property type="protein sequence ID" value="RBP41633.1"/>
    <property type="molecule type" value="Genomic_DNA"/>
</dbReference>
<dbReference type="Gene3D" id="3.90.226.10">
    <property type="entry name" value="2-enoyl-CoA Hydratase, Chain A, domain 1"/>
    <property type="match status" value="1"/>
</dbReference>
<organism evidence="3 4">
    <name type="scientific">Eoetvoesiella caeni</name>
    <dbReference type="NCBI Taxonomy" id="645616"/>
    <lineage>
        <taxon>Bacteria</taxon>
        <taxon>Pseudomonadati</taxon>
        <taxon>Pseudomonadota</taxon>
        <taxon>Betaproteobacteria</taxon>
        <taxon>Burkholderiales</taxon>
        <taxon>Alcaligenaceae</taxon>
        <taxon>Eoetvoesiella</taxon>
    </lineage>
</organism>
<dbReference type="NCBIfam" id="NF006013">
    <property type="entry name" value="PRK08150.1"/>
    <property type="match status" value="1"/>
</dbReference>
<proteinExistence type="inferred from homology"/>
<comment type="similarity">
    <text evidence="1">Belongs to the enoyl-CoA hydratase/isomerase family.</text>
</comment>
<dbReference type="InterPro" id="IPR001753">
    <property type="entry name" value="Enoyl-CoA_hydra/iso"/>
</dbReference>
<keyword evidence="4" id="KW-1185">Reference proteome</keyword>
<evidence type="ECO:0000256" key="1">
    <source>
        <dbReference type="ARBA" id="ARBA00005254"/>
    </source>
</evidence>
<evidence type="ECO:0000313" key="4">
    <source>
        <dbReference type="Proteomes" id="UP000253628"/>
    </source>
</evidence>
<dbReference type="Proteomes" id="UP000253628">
    <property type="component" value="Unassembled WGS sequence"/>
</dbReference>
<dbReference type="CDD" id="cd06558">
    <property type="entry name" value="crotonase-like"/>
    <property type="match status" value="1"/>
</dbReference>
<evidence type="ECO:0000256" key="2">
    <source>
        <dbReference type="ARBA" id="ARBA00023239"/>
    </source>
</evidence>
<evidence type="ECO:0000313" key="3">
    <source>
        <dbReference type="EMBL" id="RBP41633.1"/>
    </source>
</evidence>